<dbReference type="Proteomes" id="UP001597307">
    <property type="component" value="Unassembled WGS sequence"/>
</dbReference>
<feature type="compositionally biased region" description="Polar residues" evidence="1">
    <location>
        <begin position="82"/>
        <end position="93"/>
    </location>
</feature>
<dbReference type="RefSeq" id="WP_377959689.1">
    <property type="nucleotide sequence ID" value="NZ_BAAAIJ010000059.1"/>
</dbReference>
<proteinExistence type="predicted"/>
<sequence length="102" mass="11160">MAPGGRKLGSGPTQIGRARTMIESCSYTTQQIAATFKVSRATLYRNLSKTADRHHGDDPLMFFCYEFFVRWVSRMNEPAASAVQTGITKSATPTGLLDSAPE</sequence>
<reference evidence="4" key="1">
    <citation type="journal article" date="2019" name="Int. J. Syst. Evol. Microbiol.">
        <title>The Global Catalogue of Microorganisms (GCM) 10K type strain sequencing project: providing services to taxonomists for standard genome sequencing and annotation.</title>
        <authorList>
            <consortium name="The Broad Institute Genomics Platform"/>
            <consortium name="The Broad Institute Genome Sequencing Center for Infectious Disease"/>
            <person name="Wu L."/>
            <person name="Ma J."/>
        </authorList>
    </citation>
    <scope>NUCLEOTIDE SEQUENCE [LARGE SCALE GENOMIC DNA]</scope>
    <source>
        <strain evidence="4">JCM 11496</strain>
    </source>
</reference>
<evidence type="ECO:0000256" key="1">
    <source>
        <dbReference type="SAM" id="MobiDB-lite"/>
    </source>
</evidence>
<comment type="caution">
    <text evidence="3">The sequence shown here is derived from an EMBL/GenBank/DDBJ whole genome shotgun (WGS) entry which is preliminary data.</text>
</comment>
<dbReference type="SUPFAM" id="SSF46689">
    <property type="entry name" value="Homeodomain-like"/>
    <property type="match status" value="1"/>
</dbReference>
<dbReference type="InterPro" id="IPR006120">
    <property type="entry name" value="Resolvase_HTH_dom"/>
</dbReference>
<gene>
    <name evidence="3" type="ORF">ACFSFX_16770</name>
</gene>
<evidence type="ECO:0000313" key="3">
    <source>
        <dbReference type="EMBL" id="MFD1848239.1"/>
    </source>
</evidence>
<organism evidence="3 4">
    <name type="scientific">Arthrobacter flavus</name>
    <dbReference type="NCBI Taxonomy" id="95172"/>
    <lineage>
        <taxon>Bacteria</taxon>
        <taxon>Bacillati</taxon>
        <taxon>Actinomycetota</taxon>
        <taxon>Actinomycetes</taxon>
        <taxon>Micrococcales</taxon>
        <taxon>Micrococcaceae</taxon>
        <taxon>Arthrobacter</taxon>
    </lineage>
</organism>
<keyword evidence="4" id="KW-1185">Reference proteome</keyword>
<feature type="region of interest" description="Disordered" evidence="1">
    <location>
        <begin position="82"/>
        <end position="102"/>
    </location>
</feature>
<evidence type="ECO:0000313" key="4">
    <source>
        <dbReference type="Proteomes" id="UP001597307"/>
    </source>
</evidence>
<accession>A0ABW4QC55</accession>
<dbReference type="Gene3D" id="1.10.10.60">
    <property type="entry name" value="Homeodomain-like"/>
    <property type="match status" value="1"/>
</dbReference>
<evidence type="ECO:0000259" key="2">
    <source>
        <dbReference type="Pfam" id="PF02796"/>
    </source>
</evidence>
<dbReference type="InterPro" id="IPR009057">
    <property type="entry name" value="Homeodomain-like_sf"/>
</dbReference>
<dbReference type="Pfam" id="PF02796">
    <property type="entry name" value="HTH_7"/>
    <property type="match status" value="1"/>
</dbReference>
<protein>
    <submittedName>
        <fullName evidence="3">Helix-turn-helix domain-containing protein</fullName>
    </submittedName>
</protein>
<name>A0ABW4QC55_9MICC</name>
<dbReference type="EMBL" id="JBHUGA010000067">
    <property type="protein sequence ID" value="MFD1848239.1"/>
    <property type="molecule type" value="Genomic_DNA"/>
</dbReference>
<feature type="domain" description="Resolvase HTH" evidence="2">
    <location>
        <begin position="5"/>
        <end position="49"/>
    </location>
</feature>